<feature type="transmembrane region" description="Helical" evidence="1">
    <location>
        <begin position="331"/>
        <end position="352"/>
    </location>
</feature>
<keyword evidence="1" id="KW-1133">Transmembrane helix</keyword>
<feature type="transmembrane region" description="Helical" evidence="1">
    <location>
        <begin position="301"/>
        <end position="324"/>
    </location>
</feature>
<accession>A0A5J5E670</accession>
<dbReference type="OrthoDB" id="3226862at2"/>
<sequence>MSMGLILMELRKIWRPLPLAGIALVCAFAALFMIGSSPLLVHGGAPAGDDDPIAESTVYSLTVETARPELERQYRELVPKADAQIAAVPAAKAKGITDMAGFELWNARFPRTPSDEDVALIDTLTGLPSVQAVSRISALLESTGDSPEDFASQIRSRAASYLGFGDVPRSPLPPLAKRRVERIAAAYGSRTMLDLNIESTVTDSAPIVFTAIGVSVIILIAPILTRDRQLHIRQLQWASKTGRNALGAQVIAVGVSCAALSLAIAGLWAAWAANALRPCLGISLISYNPPLIWFDWTVGQYLAAVVLTAALAGTASGLLAGWIIRARPNMIRMLIAAIPVAVAIGVVLDRVIGRQPFTFANPMAKFITIPGVEPLALLAVLLLAAVLWAVSVRRLGGKELLE</sequence>
<evidence type="ECO:0000313" key="3">
    <source>
        <dbReference type="EMBL" id="KAA8824497.1"/>
    </source>
</evidence>
<comment type="caution">
    <text evidence="3">The sequence shown here is derived from an EMBL/GenBank/DDBJ whole genome shotgun (WGS) entry which is preliminary data.</text>
</comment>
<feature type="transmembrane region" description="Helical" evidence="1">
    <location>
        <begin position="205"/>
        <end position="225"/>
    </location>
</feature>
<dbReference type="Proteomes" id="UP000345527">
    <property type="component" value="Unassembled WGS sequence"/>
</dbReference>
<keyword evidence="1" id="KW-0812">Transmembrane</keyword>
<protein>
    <submittedName>
        <fullName evidence="3">Uncharacterized protein</fullName>
    </submittedName>
</protein>
<dbReference type="AlphaFoldDB" id="A0A5J5E670"/>
<name>A0A5J5E670_9BIFI</name>
<keyword evidence="5" id="KW-1185">Reference proteome</keyword>
<dbReference type="EMBL" id="RZNZ01000001">
    <property type="protein sequence ID" value="KAA8822441.1"/>
    <property type="molecule type" value="Genomic_DNA"/>
</dbReference>
<dbReference type="EMBL" id="RZOA01000002">
    <property type="protein sequence ID" value="KAA8824497.1"/>
    <property type="molecule type" value="Genomic_DNA"/>
</dbReference>
<reference evidence="4 5" key="1">
    <citation type="journal article" date="2019" name="Syst. Appl. Microbiol.">
        <title>Characterization of Bifidobacterium species in feaces of the Egyptian fruit bat: Description of B. vespertilionis sp. nov. and B. rousetti sp. nov.</title>
        <authorList>
            <person name="Modesto M."/>
            <person name="Satti M."/>
            <person name="Watanabe K."/>
            <person name="Puglisi E."/>
            <person name="Morelli L."/>
            <person name="Huang C.-H."/>
            <person name="Liou J.-S."/>
            <person name="Miyashita M."/>
            <person name="Tamura T."/>
            <person name="Saito S."/>
            <person name="Mori K."/>
            <person name="Huang L."/>
            <person name="Sciavilla P."/>
            <person name="Sandri C."/>
            <person name="Spiezio C."/>
            <person name="Vitali F."/>
            <person name="Cavalieri D."/>
            <person name="Perpetuini G."/>
            <person name="Tofalo R."/>
            <person name="Bonetti A."/>
            <person name="Arita M."/>
            <person name="Mattarelli P."/>
        </authorList>
    </citation>
    <scope>NUCLEOTIDE SEQUENCE [LARGE SCALE GENOMIC DNA]</scope>
    <source>
        <strain evidence="2 5">RST16</strain>
        <strain evidence="3 4">RST8</strain>
    </source>
</reference>
<proteinExistence type="predicted"/>
<dbReference type="Proteomes" id="UP000374630">
    <property type="component" value="Unassembled WGS sequence"/>
</dbReference>
<organism evidence="3 4">
    <name type="scientific">Bifidobacterium vespertilionis</name>
    <dbReference type="NCBI Taxonomy" id="2562524"/>
    <lineage>
        <taxon>Bacteria</taxon>
        <taxon>Bacillati</taxon>
        <taxon>Actinomycetota</taxon>
        <taxon>Actinomycetes</taxon>
        <taxon>Bifidobacteriales</taxon>
        <taxon>Bifidobacteriaceae</taxon>
        <taxon>Bifidobacterium</taxon>
    </lineage>
</organism>
<evidence type="ECO:0000313" key="4">
    <source>
        <dbReference type="Proteomes" id="UP000345527"/>
    </source>
</evidence>
<gene>
    <name evidence="3" type="ORF">EM848_01420</name>
    <name evidence="2" type="ORF">EMO90_00105</name>
</gene>
<evidence type="ECO:0000313" key="5">
    <source>
        <dbReference type="Proteomes" id="UP000374630"/>
    </source>
</evidence>
<keyword evidence="1" id="KW-0472">Membrane</keyword>
<dbReference type="RefSeq" id="WP_150353231.1">
    <property type="nucleotide sequence ID" value="NZ_RZNZ01000001.1"/>
</dbReference>
<evidence type="ECO:0000256" key="1">
    <source>
        <dbReference type="SAM" id="Phobius"/>
    </source>
</evidence>
<feature type="transmembrane region" description="Helical" evidence="1">
    <location>
        <begin position="246"/>
        <end position="271"/>
    </location>
</feature>
<feature type="transmembrane region" description="Helical" evidence="1">
    <location>
        <begin position="372"/>
        <end position="390"/>
    </location>
</feature>
<evidence type="ECO:0000313" key="2">
    <source>
        <dbReference type="EMBL" id="KAA8822441.1"/>
    </source>
</evidence>